<dbReference type="AlphaFoldDB" id="A0A8H8A143"/>
<sequence length="318" mass="34040">MTSDNKPGGVDNDAHGRAAIARAVATSTHLAAIYKNSAPPPSACILQSHKTLLKYDPSVRGSDELSEDTVIVSTRRPEAVHETYRKHDNVKTGFYNATASPVVISVVAGVPTKRLQNLLYAAGGTPAEFFVCSAVILDVPEFCQNNWESAQPTAVVEPPPPPPSPVYPPDGSTAGTLREPVVAADAVRQRHLVWVSSAFHSLLDHVFRTVPLALRAASAWPSPPSTAPTLAGNDEKDRNCCGAENIGDWSSPPGSDLEYGCSDETKSRLANILDYFHPGRRGAAGHEPSRSRNGLAAAARQLSDRRVREEARTDRPIG</sequence>
<feature type="region of interest" description="Disordered" evidence="1">
    <location>
        <begin position="280"/>
        <end position="318"/>
    </location>
</feature>
<feature type="region of interest" description="Disordered" evidence="1">
    <location>
        <begin position="152"/>
        <end position="175"/>
    </location>
</feature>
<evidence type="ECO:0000313" key="3">
    <source>
        <dbReference type="Proteomes" id="UP000673691"/>
    </source>
</evidence>
<keyword evidence="3" id="KW-1185">Reference proteome</keyword>
<feature type="region of interest" description="Disordered" evidence="1">
    <location>
        <begin position="218"/>
        <end position="261"/>
    </location>
</feature>
<feature type="compositionally biased region" description="Pro residues" evidence="1">
    <location>
        <begin position="157"/>
        <end position="168"/>
    </location>
</feature>
<organism evidence="2 3">
    <name type="scientific">Olpidium bornovanus</name>
    <dbReference type="NCBI Taxonomy" id="278681"/>
    <lineage>
        <taxon>Eukaryota</taxon>
        <taxon>Fungi</taxon>
        <taxon>Fungi incertae sedis</taxon>
        <taxon>Olpidiomycota</taxon>
        <taxon>Olpidiomycotina</taxon>
        <taxon>Olpidiomycetes</taxon>
        <taxon>Olpidiales</taxon>
        <taxon>Olpidiaceae</taxon>
        <taxon>Olpidium</taxon>
    </lineage>
</organism>
<dbReference type="Proteomes" id="UP000673691">
    <property type="component" value="Unassembled WGS sequence"/>
</dbReference>
<evidence type="ECO:0000313" key="2">
    <source>
        <dbReference type="EMBL" id="KAG5462723.1"/>
    </source>
</evidence>
<proteinExistence type="predicted"/>
<comment type="caution">
    <text evidence="2">The sequence shown here is derived from an EMBL/GenBank/DDBJ whole genome shotgun (WGS) entry which is preliminary data.</text>
</comment>
<feature type="compositionally biased region" description="Basic and acidic residues" evidence="1">
    <location>
        <begin position="302"/>
        <end position="318"/>
    </location>
</feature>
<evidence type="ECO:0000256" key="1">
    <source>
        <dbReference type="SAM" id="MobiDB-lite"/>
    </source>
</evidence>
<dbReference type="EMBL" id="JAEFCI010001712">
    <property type="protein sequence ID" value="KAG5462723.1"/>
    <property type="molecule type" value="Genomic_DNA"/>
</dbReference>
<feature type="non-terminal residue" evidence="2">
    <location>
        <position position="318"/>
    </location>
</feature>
<reference evidence="2 3" key="1">
    <citation type="journal article" name="Sci. Rep.">
        <title>Genome-scale phylogenetic analyses confirm Olpidium as the closest living zoosporic fungus to the non-flagellated, terrestrial fungi.</title>
        <authorList>
            <person name="Chang Y."/>
            <person name="Rochon D."/>
            <person name="Sekimoto S."/>
            <person name="Wang Y."/>
            <person name="Chovatia M."/>
            <person name="Sandor L."/>
            <person name="Salamov A."/>
            <person name="Grigoriev I.V."/>
            <person name="Stajich J.E."/>
            <person name="Spatafora J.W."/>
        </authorList>
    </citation>
    <scope>NUCLEOTIDE SEQUENCE [LARGE SCALE GENOMIC DNA]</scope>
    <source>
        <strain evidence="2">S191</strain>
    </source>
</reference>
<gene>
    <name evidence="2" type="ORF">BJ554DRAFT_3844</name>
</gene>
<name>A0A8H8A143_9FUNG</name>
<accession>A0A8H8A143</accession>
<protein>
    <submittedName>
        <fullName evidence="2">Uncharacterized protein</fullName>
    </submittedName>
</protein>